<dbReference type="OrthoDB" id="238797at2759"/>
<dbReference type="Proteomes" id="UP000031737">
    <property type="component" value="Unassembled WGS sequence"/>
</dbReference>
<organism evidence="2 3">
    <name type="scientific">Trypanosoma rangeli SC58</name>
    <dbReference type="NCBI Taxonomy" id="429131"/>
    <lineage>
        <taxon>Eukaryota</taxon>
        <taxon>Discoba</taxon>
        <taxon>Euglenozoa</taxon>
        <taxon>Kinetoplastea</taxon>
        <taxon>Metakinetoplastina</taxon>
        <taxon>Trypanosomatida</taxon>
        <taxon>Trypanosomatidae</taxon>
        <taxon>Trypanosoma</taxon>
        <taxon>Herpetosoma</taxon>
    </lineage>
</organism>
<proteinExistence type="predicted"/>
<sequence>MAVARVFLSFFFVSTRRLHTHTQANKQTKNSNNNNTASIIARLRDEMLRRGFASMKQASATTLFMSCGTLYFRQKGVYEPIGGSESAGQYTISIEIDEEETPSCRYAIVVYEEDEEVLRQYIGNGLTLAYSSVSVHWPASIDGAMQYIAFLFADDGPKVKATQQLEKFVLLYNRCTYALLTETSVDSTISDDEEYEFLSVIATSRLPEDTYEEPIYELDVSHECANPTGRGKCVLHGIKAV</sequence>
<evidence type="ECO:0000313" key="2">
    <source>
        <dbReference type="EMBL" id="ESL11313.1"/>
    </source>
</evidence>
<dbReference type="AlphaFoldDB" id="A0A061J797"/>
<accession>A0A061J797</accession>
<gene>
    <name evidence="2" type="ORF">TRSC58_00939</name>
</gene>
<dbReference type="VEuPathDB" id="TriTrypDB:TRSC58_00939"/>
<dbReference type="EMBL" id="AUPL01000939">
    <property type="protein sequence ID" value="ESL11313.1"/>
    <property type="molecule type" value="Genomic_DNA"/>
</dbReference>
<feature type="chain" id="PRO_5001601394" evidence="1">
    <location>
        <begin position="18"/>
        <end position="241"/>
    </location>
</feature>
<name>A0A061J797_TRYRA</name>
<feature type="signal peptide" evidence="1">
    <location>
        <begin position="1"/>
        <end position="17"/>
    </location>
</feature>
<reference evidence="2 3" key="1">
    <citation type="submission" date="2013-07" db="EMBL/GenBank/DDBJ databases">
        <authorList>
            <person name="Stoco P.H."/>
            <person name="Wagner G."/>
            <person name="Gerber A."/>
            <person name="Zaha A."/>
            <person name="Thompson C."/>
            <person name="Bartholomeu D.C."/>
            <person name="Luckemeyer D.D."/>
            <person name="Bahia D."/>
            <person name="Loreto E."/>
            <person name="Prestes E.B."/>
            <person name="Lima F.M."/>
            <person name="Rodrigues-Luiz G."/>
            <person name="Vallejo G.A."/>
            <person name="Filho J.F."/>
            <person name="Monteiro K.M."/>
            <person name="Tyler K.M."/>
            <person name="de Almeida L.G."/>
            <person name="Ortiz M.F."/>
            <person name="Siervo M.A."/>
            <person name="de Moraes M.H."/>
            <person name="Cunha O.L."/>
            <person name="Mendonca-Neto R."/>
            <person name="Silva R."/>
            <person name="Teixeira S.M."/>
            <person name="Murta S.M."/>
            <person name="Sincero T.C."/>
            <person name="Mendes T.A."/>
            <person name="Urmenyi T.P."/>
            <person name="Silva V.G."/>
            <person name="da Rocha W.D."/>
            <person name="Andersson B."/>
            <person name="Romanha A.J."/>
            <person name="Steindel M."/>
            <person name="de Vasconcelos A.T."/>
            <person name="Grisard E.C."/>
        </authorList>
    </citation>
    <scope>NUCLEOTIDE SEQUENCE [LARGE SCALE GENOMIC DNA]</scope>
    <source>
        <strain evidence="2 3">SC58</strain>
    </source>
</reference>
<protein>
    <submittedName>
        <fullName evidence="2">Uncharacterized protein</fullName>
    </submittedName>
</protein>
<evidence type="ECO:0000313" key="3">
    <source>
        <dbReference type="Proteomes" id="UP000031737"/>
    </source>
</evidence>
<keyword evidence="1" id="KW-0732">Signal</keyword>
<keyword evidence="3" id="KW-1185">Reference proteome</keyword>
<evidence type="ECO:0000256" key="1">
    <source>
        <dbReference type="SAM" id="SignalP"/>
    </source>
</evidence>
<comment type="caution">
    <text evidence="2">The sequence shown here is derived from an EMBL/GenBank/DDBJ whole genome shotgun (WGS) entry which is preliminary data.</text>
</comment>